<dbReference type="GO" id="GO:0004757">
    <property type="term" value="F:sepiapterin reductase (NADP+) activity"/>
    <property type="evidence" value="ECO:0007669"/>
    <property type="project" value="TreeGrafter"/>
</dbReference>
<comment type="subcellular location">
    <subcellularLocation>
        <location evidence="1">Cytoplasm</location>
    </subcellularLocation>
</comment>
<dbReference type="PANTHER" id="PTHR44085:SF2">
    <property type="entry name" value="SEPIAPTERIN REDUCTASE"/>
    <property type="match status" value="1"/>
</dbReference>
<gene>
    <name evidence="6" type="ORF">G3I67_02180</name>
</gene>
<sequence>MTNKLTILSGTTRGLGAAMAAQLISNPGHLVTLSRKPSESLAQLAHEHRKQLTQIEVDLSVTADVERAAEQVKDLIGKQDSLRVIHNAGVVTPIAQAQNFKDLHKINTAFQINITAPIFLTAHILSASAHIHDRRIMLISSGAGRSPTSGWGVYCATKAAMDRYAECAQLDLANSARIVSMAPGLVDTPMQAVIRSSDIAEFPALERFVGFHQQHQLVSPEDVAKRLLTVFESEAFGAKTIDDIRQHTF</sequence>
<proteinExistence type="predicted"/>
<dbReference type="SUPFAM" id="SSF51735">
    <property type="entry name" value="NAD(P)-binding Rossmann-fold domains"/>
    <property type="match status" value="1"/>
</dbReference>
<dbReference type="InterPro" id="IPR002347">
    <property type="entry name" value="SDR_fam"/>
</dbReference>
<dbReference type="GO" id="GO:0005737">
    <property type="term" value="C:cytoplasm"/>
    <property type="evidence" value="ECO:0007669"/>
    <property type="project" value="UniProtKB-SubCell"/>
</dbReference>
<protein>
    <submittedName>
        <fullName evidence="6">SDR family NAD(P)-dependent oxidoreductase</fullName>
    </submittedName>
</protein>
<dbReference type="GO" id="GO:0006729">
    <property type="term" value="P:tetrahydrobiopterin biosynthetic process"/>
    <property type="evidence" value="ECO:0007669"/>
    <property type="project" value="TreeGrafter"/>
</dbReference>
<comment type="caution">
    <text evidence="6">The sequence shown here is derived from an EMBL/GenBank/DDBJ whole genome shotgun (WGS) entry which is preliminary data.</text>
</comment>
<organism evidence="6">
    <name type="scientific">Sheuella amnicola</name>
    <dbReference type="NCBI Taxonomy" id="2707330"/>
    <lineage>
        <taxon>Bacteria</taxon>
        <taxon>Pseudomonadati</taxon>
        <taxon>Pseudomonadota</taxon>
        <taxon>Betaproteobacteria</taxon>
        <taxon>Burkholderiales</taxon>
        <taxon>Alcaligenaceae</taxon>
        <taxon>Sheuella</taxon>
    </lineage>
</organism>
<dbReference type="PRINTS" id="PR00081">
    <property type="entry name" value="GDHRDH"/>
</dbReference>
<keyword evidence="2" id="KW-0963">Cytoplasm</keyword>
<dbReference type="PROSITE" id="PS00061">
    <property type="entry name" value="ADH_SHORT"/>
    <property type="match status" value="1"/>
</dbReference>
<dbReference type="InterPro" id="IPR057326">
    <property type="entry name" value="KR_dom"/>
</dbReference>
<evidence type="ECO:0000256" key="1">
    <source>
        <dbReference type="ARBA" id="ARBA00004496"/>
    </source>
</evidence>
<evidence type="ECO:0000256" key="4">
    <source>
        <dbReference type="ARBA" id="ARBA00023002"/>
    </source>
</evidence>
<dbReference type="EMBL" id="JAAGRN010000001">
    <property type="protein sequence ID" value="NDY82029.1"/>
    <property type="molecule type" value="Genomic_DNA"/>
</dbReference>
<name>A0A6B2QY29_9BURK</name>
<dbReference type="InterPro" id="IPR051721">
    <property type="entry name" value="Biopterin_syn/organic_redct"/>
</dbReference>
<evidence type="ECO:0000313" key="6">
    <source>
        <dbReference type="EMBL" id="NDY82029.1"/>
    </source>
</evidence>
<evidence type="ECO:0000256" key="2">
    <source>
        <dbReference type="ARBA" id="ARBA00022490"/>
    </source>
</evidence>
<dbReference type="InterPro" id="IPR020904">
    <property type="entry name" value="Sc_DH/Rdtase_CS"/>
</dbReference>
<evidence type="ECO:0000259" key="5">
    <source>
        <dbReference type="SMART" id="SM00822"/>
    </source>
</evidence>
<evidence type="ECO:0000256" key="3">
    <source>
        <dbReference type="ARBA" id="ARBA00022857"/>
    </source>
</evidence>
<dbReference type="Pfam" id="PF00106">
    <property type="entry name" value="adh_short"/>
    <property type="match status" value="1"/>
</dbReference>
<reference evidence="6" key="1">
    <citation type="submission" date="2020-02" db="EMBL/GenBank/DDBJ databases">
        <authorList>
            <person name="Chen W.-M."/>
        </authorList>
    </citation>
    <scope>NUCLEOTIDE SEQUENCE</scope>
    <source>
        <strain evidence="6">NBD-18</strain>
    </source>
</reference>
<dbReference type="RefSeq" id="WP_163651310.1">
    <property type="nucleotide sequence ID" value="NZ_JAAGRN010000001.1"/>
</dbReference>
<dbReference type="SMART" id="SM00822">
    <property type="entry name" value="PKS_KR"/>
    <property type="match status" value="1"/>
</dbReference>
<dbReference type="AlphaFoldDB" id="A0A6B2QY29"/>
<dbReference type="InterPro" id="IPR036291">
    <property type="entry name" value="NAD(P)-bd_dom_sf"/>
</dbReference>
<keyword evidence="4" id="KW-0560">Oxidoreductase</keyword>
<dbReference type="PANTHER" id="PTHR44085">
    <property type="entry name" value="SEPIAPTERIN REDUCTASE"/>
    <property type="match status" value="1"/>
</dbReference>
<dbReference type="Gene3D" id="3.40.50.720">
    <property type="entry name" value="NAD(P)-binding Rossmann-like Domain"/>
    <property type="match status" value="1"/>
</dbReference>
<accession>A0A6B2QY29</accession>
<keyword evidence="3" id="KW-0521">NADP</keyword>
<feature type="domain" description="Ketoreductase" evidence="5">
    <location>
        <begin position="4"/>
        <end position="189"/>
    </location>
</feature>